<comment type="caution">
    <text evidence="2">The sequence shown here is derived from an EMBL/GenBank/DDBJ whole genome shotgun (WGS) entry which is preliminary data.</text>
</comment>
<name>A0A0R3L6G1_9BRAD</name>
<feature type="domain" description="HTH marR-type" evidence="1">
    <location>
        <begin position="1"/>
        <end position="130"/>
    </location>
</feature>
<evidence type="ECO:0000313" key="2">
    <source>
        <dbReference type="EMBL" id="KRR03516.1"/>
    </source>
</evidence>
<dbReference type="Gene3D" id="1.10.10.10">
    <property type="entry name" value="Winged helix-like DNA-binding domain superfamily/Winged helix DNA-binding domain"/>
    <property type="match status" value="1"/>
</dbReference>
<dbReference type="SMART" id="SM00347">
    <property type="entry name" value="HTH_MARR"/>
    <property type="match status" value="1"/>
</dbReference>
<dbReference type="RefSeq" id="WP_057852598.1">
    <property type="nucleotide sequence ID" value="NZ_LLXX01000136.1"/>
</dbReference>
<dbReference type="PROSITE" id="PS50995">
    <property type="entry name" value="HTH_MARR_2"/>
    <property type="match status" value="1"/>
</dbReference>
<proteinExistence type="predicted"/>
<reference evidence="2 3" key="1">
    <citation type="submission" date="2014-03" db="EMBL/GenBank/DDBJ databases">
        <title>Bradyrhizobium valentinum sp. nov., isolated from effective nodules of Lupinus mariae-josephae, a lupine endemic of basic-lime soils in Eastern Spain.</title>
        <authorList>
            <person name="Duran D."/>
            <person name="Rey L."/>
            <person name="Navarro A."/>
            <person name="Busquets A."/>
            <person name="Imperial J."/>
            <person name="Ruiz-Argueso T."/>
        </authorList>
    </citation>
    <scope>NUCLEOTIDE SEQUENCE [LARGE SCALE GENOMIC DNA]</scope>
    <source>
        <strain evidence="2 3">LmjM3</strain>
    </source>
</reference>
<dbReference type="InterPro" id="IPR039422">
    <property type="entry name" value="MarR/SlyA-like"/>
</dbReference>
<accession>A0A0R3L6G1</accession>
<dbReference type="Pfam" id="PF12802">
    <property type="entry name" value="MarR_2"/>
    <property type="match status" value="1"/>
</dbReference>
<protein>
    <recommendedName>
        <fullName evidence="1">HTH marR-type domain-containing protein</fullName>
    </recommendedName>
</protein>
<dbReference type="EMBL" id="LLXX01000136">
    <property type="protein sequence ID" value="KRR03516.1"/>
    <property type="molecule type" value="Genomic_DNA"/>
</dbReference>
<dbReference type="InterPro" id="IPR036388">
    <property type="entry name" value="WH-like_DNA-bd_sf"/>
</dbReference>
<dbReference type="AlphaFoldDB" id="A0A0R3L6G1"/>
<evidence type="ECO:0000313" key="3">
    <source>
        <dbReference type="Proteomes" id="UP000051913"/>
    </source>
</evidence>
<dbReference type="Proteomes" id="UP000051913">
    <property type="component" value="Unassembled WGS sequence"/>
</dbReference>
<dbReference type="PANTHER" id="PTHR33164:SF89">
    <property type="entry name" value="MARR FAMILY REGULATORY PROTEIN"/>
    <property type="match status" value="1"/>
</dbReference>
<sequence>MSARETAELLLQAGRLVQAEGYDGELSPAQWMALRFFARANPFSRTPSAFAEFQATTRGTATQAIKALEAGGYLVRQPFKTDGRSVSLRLTSKGKKALARDPFEVLVRAVDSLDATERTAMRRALHQVLSTLATSGAHRRFGVCQDCTYFGREMCGNLPSTGPSAAECLLLGVPIQPEDVGLLCVHFQPMNEHRKDGHHE</sequence>
<dbReference type="SUPFAM" id="SSF46785">
    <property type="entry name" value="Winged helix' DNA-binding domain"/>
    <property type="match status" value="1"/>
</dbReference>
<dbReference type="GO" id="GO:0006950">
    <property type="term" value="P:response to stress"/>
    <property type="evidence" value="ECO:0007669"/>
    <property type="project" value="TreeGrafter"/>
</dbReference>
<dbReference type="PANTHER" id="PTHR33164">
    <property type="entry name" value="TRANSCRIPTIONAL REGULATOR, MARR FAMILY"/>
    <property type="match status" value="1"/>
</dbReference>
<organism evidence="2 3">
    <name type="scientific">Bradyrhizobium valentinum</name>
    <dbReference type="NCBI Taxonomy" id="1518501"/>
    <lineage>
        <taxon>Bacteria</taxon>
        <taxon>Pseudomonadati</taxon>
        <taxon>Pseudomonadota</taxon>
        <taxon>Alphaproteobacteria</taxon>
        <taxon>Hyphomicrobiales</taxon>
        <taxon>Nitrobacteraceae</taxon>
        <taxon>Bradyrhizobium</taxon>
    </lineage>
</organism>
<keyword evidence="3" id="KW-1185">Reference proteome</keyword>
<gene>
    <name evidence="2" type="ORF">CP49_24985</name>
</gene>
<dbReference type="InterPro" id="IPR000835">
    <property type="entry name" value="HTH_MarR-typ"/>
</dbReference>
<dbReference type="STRING" id="1518501.CQ10_30845"/>
<dbReference type="GO" id="GO:0003700">
    <property type="term" value="F:DNA-binding transcription factor activity"/>
    <property type="evidence" value="ECO:0007669"/>
    <property type="project" value="InterPro"/>
</dbReference>
<dbReference type="OrthoDB" id="5522755at2"/>
<dbReference type="InterPro" id="IPR036390">
    <property type="entry name" value="WH_DNA-bd_sf"/>
</dbReference>
<evidence type="ECO:0000259" key="1">
    <source>
        <dbReference type="PROSITE" id="PS50995"/>
    </source>
</evidence>